<evidence type="ECO:0000256" key="3">
    <source>
        <dbReference type="ARBA" id="ARBA00010511"/>
    </source>
</evidence>
<dbReference type="GO" id="GO:0006364">
    <property type="term" value="P:rRNA processing"/>
    <property type="evidence" value="ECO:0007669"/>
    <property type="project" value="TreeGrafter"/>
</dbReference>
<dbReference type="KEGG" id="aten:116289977"/>
<evidence type="ECO:0000256" key="1">
    <source>
        <dbReference type="ARBA" id="ARBA00004123"/>
    </source>
</evidence>
<dbReference type="AlphaFoldDB" id="A0A6P8HB07"/>
<evidence type="ECO:0000313" key="10">
    <source>
        <dbReference type="Proteomes" id="UP000515163"/>
    </source>
</evidence>
<dbReference type="InParanoid" id="A0A6P8HB07"/>
<keyword evidence="6" id="KW-0539">Nucleus</keyword>
<dbReference type="InterPro" id="IPR012583">
    <property type="entry name" value="RIX1_N"/>
</dbReference>
<dbReference type="SUPFAM" id="SSF48371">
    <property type="entry name" value="ARM repeat"/>
    <property type="match status" value="1"/>
</dbReference>
<dbReference type="GO" id="GO:0005737">
    <property type="term" value="C:cytoplasm"/>
    <property type="evidence" value="ECO:0007669"/>
    <property type="project" value="UniProtKB-SubCell"/>
</dbReference>
<feature type="compositionally biased region" description="Basic and acidic residues" evidence="7">
    <location>
        <begin position="794"/>
        <end position="804"/>
    </location>
</feature>
<evidence type="ECO:0000256" key="6">
    <source>
        <dbReference type="ARBA" id="ARBA00023242"/>
    </source>
</evidence>
<dbReference type="InterPro" id="IPR016024">
    <property type="entry name" value="ARM-type_fold"/>
</dbReference>
<keyword evidence="10" id="KW-1185">Reference proteome</keyword>
<dbReference type="Pfam" id="PF08167">
    <property type="entry name" value="RIX1"/>
    <property type="match status" value="1"/>
</dbReference>
<reference evidence="11" key="1">
    <citation type="submission" date="2025-08" db="UniProtKB">
        <authorList>
            <consortium name="RefSeq"/>
        </authorList>
    </citation>
    <scope>IDENTIFICATION</scope>
    <source>
        <tissue evidence="11">Tentacle</tissue>
    </source>
</reference>
<evidence type="ECO:0000259" key="9">
    <source>
        <dbReference type="Pfam" id="PF08167"/>
    </source>
</evidence>
<evidence type="ECO:0000259" key="8">
    <source>
        <dbReference type="Pfam" id="PF08166"/>
    </source>
</evidence>
<feature type="region of interest" description="Disordered" evidence="7">
    <location>
        <begin position="428"/>
        <end position="461"/>
    </location>
</feature>
<feature type="domain" description="PELP1 middle" evidence="8">
    <location>
        <begin position="522"/>
        <end position="590"/>
    </location>
</feature>
<dbReference type="OrthoDB" id="20900at2759"/>
<feature type="region of interest" description="Disordered" evidence="7">
    <location>
        <begin position="787"/>
        <end position="817"/>
    </location>
</feature>
<keyword evidence="4" id="KW-0963">Cytoplasm</keyword>
<dbReference type="Pfam" id="PF08166">
    <property type="entry name" value="PELP1_HEAT"/>
    <property type="match status" value="1"/>
</dbReference>
<evidence type="ECO:0000256" key="4">
    <source>
        <dbReference type="ARBA" id="ARBA00022490"/>
    </source>
</evidence>
<dbReference type="PANTHER" id="PTHR34105">
    <property type="entry name" value="PROLINE-, GLUTAMIC ACID- AND LEUCINE-RICH PROTEIN 1"/>
    <property type="match status" value="1"/>
</dbReference>
<dbReference type="PANTHER" id="PTHR34105:SF1">
    <property type="entry name" value="PROLINE-, GLUTAMIC ACID- AND LEUCINE-RICH PROTEIN 1"/>
    <property type="match status" value="1"/>
</dbReference>
<proteinExistence type="inferred from homology"/>
<evidence type="ECO:0000313" key="11">
    <source>
        <dbReference type="RefSeq" id="XP_031552801.1"/>
    </source>
</evidence>
<evidence type="ECO:0000256" key="5">
    <source>
        <dbReference type="ARBA" id="ARBA00022737"/>
    </source>
</evidence>
<comment type="subcellular location">
    <subcellularLocation>
        <location evidence="2">Cytoplasm</location>
    </subcellularLocation>
    <subcellularLocation>
        <location evidence="1">Nucleus</location>
    </subcellularLocation>
</comment>
<dbReference type="GeneID" id="116289977"/>
<name>A0A6P8HB07_ACTTE</name>
<gene>
    <name evidence="11" type="primary">LOC116289977</name>
</gene>
<accession>A0A6P8HB07</accession>
<keyword evidence="5" id="KW-0677">Repeat</keyword>
<comment type="similarity">
    <text evidence="3">Belongs to the RIX1/PELP1 family.</text>
</comment>
<feature type="domain" description="Pre-rRNA-processing protein RIX1 N-terminal" evidence="9">
    <location>
        <begin position="9"/>
        <end position="183"/>
    </location>
</feature>
<dbReference type="InterPro" id="IPR012980">
    <property type="entry name" value="PELP1_middle"/>
</dbReference>
<dbReference type="GO" id="GO:0005634">
    <property type="term" value="C:nucleus"/>
    <property type="evidence" value="ECO:0007669"/>
    <property type="project" value="UniProtKB-SubCell"/>
</dbReference>
<sequence>MAADTAVVVGSYLNDNNKTDKHIFTLLKCVKENQCLLEYECSKDWTAKANSFLNSKTERWLGISLLATIIPQCDTETFTINCITWIKAIVQVIQSSSASSSLIQCSVRVMDDLMKYAIQFPDISRTIANSVMPSLISALLSRKDKDVDSILSGICTCVRYMPGPVAPFKVQIESYIIPCLDSWNTKIRKNTCQCFALLAGCSSNTTSTDKYKTNWECQWNRVLATINHALNNLYANVEMSNNPLNDTLLGKTETLAVSDITDAEPERTNVLTARLISLLDCLNIMTREGTHRISMIPIEDTLLLVERIVAVNGNMLKSVSVDVVLLKTCLSVIHESAIRLLNSLLQRCRSLLLPNNHQISNVLIRELSWTLNDKSQDKRHDGHKPYSNLRCILFKCFINWCHLKASISTDIIKKVILNILTDIRPQTKQTKLMNPDDHKQPKSSNKAKKRKLQEMEQLSTSQKKENPIHNLCVCHAALSALYAILMNGVANLTKDLYQEIQGVLLNLILQCQVSVPGRMPSPYSDADCRKSLYQCLLACVVACPPQAPSSIQCAIRCCTRGLQDMHPKVSSYCREALTILTAIIHPLVPSLESATQFVMLPTNSKTCVVQDNDKHQETNALSAETSVVNQNGSEVPAHDGSRLLEGTVLDVPVGVCESMQASSNTYTKTQPRENEELQINTDFNTDIQQINIFRSTLSNQDPMDTRESINTQAIECTKHSDLYSSSKHQSKSDVLTKDNVDIAASGASKSDVFESDLQEDTNISLPLTDTLDAESIEMSPAKMQKLGAGKHIVVRKDEERHEGKTSIGNAKTDEDMGDVDEMLATFVNTSPDSDSD</sequence>
<organism evidence="10 11">
    <name type="scientific">Actinia tenebrosa</name>
    <name type="common">Australian red waratah sea anemone</name>
    <dbReference type="NCBI Taxonomy" id="6105"/>
    <lineage>
        <taxon>Eukaryota</taxon>
        <taxon>Metazoa</taxon>
        <taxon>Cnidaria</taxon>
        <taxon>Anthozoa</taxon>
        <taxon>Hexacorallia</taxon>
        <taxon>Actiniaria</taxon>
        <taxon>Actiniidae</taxon>
        <taxon>Actinia</taxon>
    </lineage>
</organism>
<dbReference type="Proteomes" id="UP000515163">
    <property type="component" value="Unplaced"/>
</dbReference>
<dbReference type="RefSeq" id="XP_031552801.1">
    <property type="nucleotide sequence ID" value="XM_031696941.1"/>
</dbReference>
<protein>
    <submittedName>
        <fullName evidence="11">Proline-, glutamic acid- and leucine-rich protein 1-like</fullName>
    </submittedName>
</protein>
<evidence type="ECO:0000256" key="7">
    <source>
        <dbReference type="SAM" id="MobiDB-lite"/>
    </source>
</evidence>
<evidence type="ECO:0000256" key="2">
    <source>
        <dbReference type="ARBA" id="ARBA00004496"/>
    </source>
</evidence>